<keyword evidence="1" id="KW-0812">Transmembrane</keyword>
<reference evidence="2 3" key="1">
    <citation type="journal article" date="2015" name="Stand. Genomic Sci.">
        <title>Genomic Encyclopedia of Bacterial and Archaeal Type Strains, Phase III: the genomes of soil and plant-associated and newly described type strains.</title>
        <authorList>
            <person name="Whitman W.B."/>
            <person name="Woyke T."/>
            <person name="Klenk H.P."/>
            <person name="Zhou Y."/>
            <person name="Lilburn T.G."/>
            <person name="Beck B.J."/>
            <person name="De Vos P."/>
            <person name="Vandamme P."/>
            <person name="Eisen J.A."/>
            <person name="Garrity G."/>
            <person name="Hugenholtz P."/>
            <person name="Kyrpides N.C."/>
        </authorList>
    </citation>
    <scope>NUCLEOTIDE SEQUENCE [LARGE SCALE GENOMIC DNA]</scope>
    <source>
        <strain evidence="2 3">CGMCC 1.7271</strain>
    </source>
</reference>
<dbReference type="AlphaFoldDB" id="A0A562SK01"/>
<evidence type="ECO:0000313" key="3">
    <source>
        <dbReference type="Proteomes" id="UP000316167"/>
    </source>
</evidence>
<dbReference type="OrthoDB" id="9856823at2"/>
<dbReference type="Proteomes" id="UP000316167">
    <property type="component" value="Unassembled WGS sequence"/>
</dbReference>
<protein>
    <submittedName>
        <fullName evidence="2">Uncharacterized protein</fullName>
    </submittedName>
</protein>
<evidence type="ECO:0000313" key="2">
    <source>
        <dbReference type="EMBL" id="TWI81166.1"/>
    </source>
</evidence>
<name>A0A562SK01_9BACT</name>
<dbReference type="EMBL" id="VLLE01000004">
    <property type="protein sequence ID" value="TWI81166.1"/>
    <property type="molecule type" value="Genomic_DNA"/>
</dbReference>
<keyword evidence="1" id="KW-0472">Membrane</keyword>
<keyword evidence="1" id="KW-1133">Transmembrane helix</keyword>
<sequence>MKKRTAMYIGFLLSTSAMIVMIAFLMSKDKATMRPLLFIGIGLAFVSLIFRNVLRFKPDWFKDNDSSDTNKQ</sequence>
<dbReference type="RefSeq" id="WP_144886373.1">
    <property type="nucleotide sequence ID" value="NZ_VLLE01000004.1"/>
</dbReference>
<proteinExistence type="predicted"/>
<evidence type="ECO:0000256" key="1">
    <source>
        <dbReference type="SAM" id="Phobius"/>
    </source>
</evidence>
<accession>A0A562SK01</accession>
<gene>
    <name evidence="2" type="ORF">IQ13_2181</name>
</gene>
<keyword evidence="3" id="KW-1185">Reference proteome</keyword>
<feature type="transmembrane region" description="Helical" evidence="1">
    <location>
        <begin position="6"/>
        <end position="24"/>
    </location>
</feature>
<organism evidence="2 3">
    <name type="scientific">Lacibacter cauensis</name>
    <dbReference type="NCBI Taxonomy" id="510947"/>
    <lineage>
        <taxon>Bacteria</taxon>
        <taxon>Pseudomonadati</taxon>
        <taxon>Bacteroidota</taxon>
        <taxon>Chitinophagia</taxon>
        <taxon>Chitinophagales</taxon>
        <taxon>Chitinophagaceae</taxon>
        <taxon>Lacibacter</taxon>
    </lineage>
</organism>
<feature type="transmembrane region" description="Helical" evidence="1">
    <location>
        <begin position="36"/>
        <end position="54"/>
    </location>
</feature>
<comment type="caution">
    <text evidence="2">The sequence shown here is derived from an EMBL/GenBank/DDBJ whole genome shotgun (WGS) entry which is preliminary data.</text>
</comment>